<accession>A0A4R5PMB8</accession>
<reference evidence="1 2" key="1">
    <citation type="journal article" date="2013" name="Int. J. Syst. Evol. Microbiol.">
        <title>Hoeflea suaedae sp. nov., an endophytic bacterium isolated from the root of the halophyte Suaeda maritima.</title>
        <authorList>
            <person name="Chung E.J."/>
            <person name="Park J.A."/>
            <person name="Pramanik P."/>
            <person name="Bibi F."/>
            <person name="Jeon C.O."/>
            <person name="Chung Y.R."/>
        </authorList>
    </citation>
    <scope>NUCLEOTIDE SEQUENCE [LARGE SCALE GENOMIC DNA]</scope>
    <source>
        <strain evidence="1 2">YC6898</strain>
    </source>
</reference>
<dbReference type="AlphaFoldDB" id="A0A4R5PMB8"/>
<dbReference type="Proteomes" id="UP000295131">
    <property type="component" value="Unassembled WGS sequence"/>
</dbReference>
<protein>
    <submittedName>
        <fullName evidence="1">Uncharacterized protein</fullName>
    </submittedName>
</protein>
<dbReference type="OrthoDB" id="8382332at2"/>
<evidence type="ECO:0000313" key="2">
    <source>
        <dbReference type="Proteomes" id="UP000295131"/>
    </source>
</evidence>
<evidence type="ECO:0000313" key="1">
    <source>
        <dbReference type="EMBL" id="TDH38106.1"/>
    </source>
</evidence>
<comment type="caution">
    <text evidence="1">The sequence shown here is derived from an EMBL/GenBank/DDBJ whole genome shotgun (WGS) entry which is preliminary data.</text>
</comment>
<dbReference type="EMBL" id="SMSI01000001">
    <property type="protein sequence ID" value="TDH38106.1"/>
    <property type="molecule type" value="Genomic_DNA"/>
</dbReference>
<organism evidence="1 2">
    <name type="scientific">Pseudohoeflea suaedae</name>
    <dbReference type="NCBI Taxonomy" id="877384"/>
    <lineage>
        <taxon>Bacteria</taxon>
        <taxon>Pseudomonadati</taxon>
        <taxon>Pseudomonadota</taxon>
        <taxon>Alphaproteobacteria</taxon>
        <taxon>Hyphomicrobiales</taxon>
        <taxon>Rhizobiaceae</taxon>
        <taxon>Pseudohoeflea</taxon>
    </lineage>
</organism>
<dbReference type="RefSeq" id="WP_133282941.1">
    <property type="nucleotide sequence ID" value="NZ_SMSI01000001.1"/>
</dbReference>
<name>A0A4R5PMB8_9HYPH</name>
<keyword evidence="2" id="KW-1185">Reference proteome</keyword>
<proteinExistence type="predicted"/>
<gene>
    <name evidence="1" type="ORF">E2A64_02975</name>
</gene>
<sequence>MTYELAHSEAIRKAARWLATAPRHEVQPAAVPALKSRFGLTAREAVAAIREANLIKARAA</sequence>